<reference evidence="6" key="1">
    <citation type="submission" date="2015-06" db="EMBL/GenBank/DDBJ databases">
        <title>Complete genome sequence and metabolic analysis of phthalate degradation pathway in Gordonia sp. QH-11.</title>
        <authorList>
            <person name="Jin D."/>
            <person name="Kong X."/>
            <person name="Bai Z."/>
        </authorList>
    </citation>
    <scope>NUCLEOTIDE SEQUENCE [LARGE SCALE GENOMIC DNA]</scope>
    <source>
        <strain evidence="6">QH-11</strain>
    </source>
</reference>
<feature type="domain" description="DUF7373" evidence="3">
    <location>
        <begin position="49"/>
        <end position="236"/>
    </location>
</feature>
<feature type="region of interest" description="Disordered" evidence="1">
    <location>
        <begin position="30"/>
        <end position="52"/>
    </location>
</feature>
<dbReference type="Proteomes" id="UP000063789">
    <property type="component" value="Chromosome"/>
</dbReference>
<dbReference type="EMBL" id="CP011853">
    <property type="protein sequence ID" value="ALG84804.1"/>
    <property type="molecule type" value="Genomic_DNA"/>
</dbReference>
<feature type="domain" description="DUF7373" evidence="4">
    <location>
        <begin position="247"/>
        <end position="379"/>
    </location>
</feature>
<feature type="chain" id="PRO_5006038042" description="Lipoprotein" evidence="2">
    <location>
        <begin position="24"/>
        <end position="381"/>
    </location>
</feature>
<dbReference type="PROSITE" id="PS51257">
    <property type="entry name" value="PROKAR_LIPOPROTEIN"/>
    <property type="match status" value="1"/>
</dbReference>
<name>A0A0N9NGE8_9ACTN</name>
<evidence type="ECO:0000256" key="1">
    <source>
        <dbReference type="SAM" id="MobiDB-lite"/>
    </source>
</evidence>
<dbReference type="InterPro" id="IPR056463">
    <property type="entry name" value="DUF7373_C"/>
</dbReference>
<accession>A0A0N9NGE8</accession>
<evidence type="ECO:0000259" key="4">
    <source>
        <dbReference type="Pfam" id="PF24092"/>
    </source>
</evidence>
<dbReference type="Pfam" id="PF24088">
    <property type="entry name" value="DUF7373"/>
    <property type="match status" value="1"/>
</dbReference>
<proteinExistence type="predicted"/>
<evidence type="ECO:0000313" key="6">
    <source>
        <dbReference type="Proteomes" id="UP000063789"/>
    </source>
</evidence>
<dbReference type="AlphaFoldDB" id="A0A0N9NGE8"/>
<reference evidence="5 6" key="2">
    <citation type="journal article" date="2017" name="Int. J. Syst. Evol. Microbiol.">
        <title>Gordonia phthalatica sp. nov., a di-n-butyl phthalate-degrading bacterium isolated from activated sludge.</title>
        <authorList>
            <person name="Jin D."/>
            <person name="Kong X."/>
            <person name="Jia M."/>
            <person name="Yu X."/>
            <person name="Wang X."/>
            <person name="Zhuang X."/>
            <person name="Deng Y."/>
            <person name="Bai Z."/>
        </authorList>
    </citation>
    <scope>NUCLEOTIDE SEQUENCE [LARGE SCALE GENOMIC DNA]</scope>
    <source>
        <strain evidence="5 6">QH-11</strain>
    </source>
</reference>
<evidence type="ECO:0000313" key="5">
    <source>
        <dbReference type="EMBL" id="ALG84804.1"/>
    </source>
</evidence>
<evidence type="ECO:0000259" key="3">
    <source>
        <dbReference type="Pfam" id="PF24088"/>
    </source>
</evidence>
<evidence type="ECO:0008006" key="7">
    <source>
        <dbReference type="Google" id="ProtNLM"/>
    </source>
</evidence>
<feature type="signal peptide" evidence="2">
    <location>
        <begin position="1"/>
        <end position="23"/>
    </location>
</feature>
<keyword evidence="6" id="KW-1185">Reference proteome</keyword>
<gene>
    <name evidence="5" type="ORF">ACH46_10200</name>
</gene>
<dbReference type="OrthoDB" id="4373046at2"/>
<keyword evidence="2" id="KW-0732">Signal</keyword>
<protein>
    <recommendedName>
        <fullName evidence="7">Lipoprotein</fullName>
    </recommendedName>
</protein>
<dbReference type="Pfam" id="PF24092">
    <property type="entry name" value="DUF7373_C"/>
    <property type="match status" value="1"/>
</dbReference>
<dbReference type="STRING" id="1136941.ACH46_10200"/>
<dbReference type="PATRIC" id="fig|1136941.3.peg.2071"/>
<dbReference type="KEGG" id="goq:ACH46_10200"/>
<dbReference type="InterPro" id="IPR055797">
    <property type="entry name" value="DUF7373"/>
</dbReference>
<evidence type="ECO:0000256" key="2">
    <source>
        <dbReference type="SAM" id="SignalP"/>
    </source>
</evidence>
<dbReference type="RefSeq" id="WP_062392798.1">
    <property type="nucleotide sequence ID" value="NZ_CP011853.1"/>
</dbReference>
<sequence length="381" mass="39795">MAFKRVALTVTAGLSIALLSACSVDGTPTRGPVKLDTGSYQTTLGAPAGDATSENELNRLRGLRLGESIVFHDEVDPVLNRGAMPTYPVTNKSGLAGIFTDVDDEPFMKTLRYGFSVGAGAKDDGNDKGYNHAVFVFTDSAAAAAAADGLRDSLLKSGDTNPRTPTQVPGAPAEMRAVTGKTVGGTVTAGFTPVGDKVIYTWADAKDAAWTATTVRVSYEKQKALLDTMAPISDDKRIDPDGLMRAVLPTKTKSGMSGAVLGPHTAALMFNSPAKGFADQQKAGVSAVVMGGATVIKTGSEGQAKDYLAEITDRSTDPTARKAASPQDLSSAKCYTTKSTFGADSAECYLAVGRYVVEADGDDLKDAQQKVSAEYLLLKQL</sequence>
<organism evidence="5 6">
    <name type="scientific">Gordonia phthalatica</name>
    <dbReference type="NCBI Taxonomy" id="1136941"/>
    <lineage>
        <taxon>Bacteria</taxon>
        <taxon>Bacillati</taxon>
        <taxon>Actinomycetota</taxon>
        <taxon>Actinomycetes</taxon>
        <taxon>Mycobacteriales</taxon>
        <taxon>Gordoniaceae</taxon>
        <taxon>Gordonia</taxon>
    </lineage>
</organism>